<comment type="subcellular location">
    <subcellularLocation>
        <location evidence="1">Membrane</location>
    </subcellularLocation>
</comment>
<feature type="transmembrane region" description="Helical" evidence="5">
    <location>
        <begin position="20"/>
        <end position="47"/>
    </location>
</feature>
<evidence type="ECO:0000256" key="1">
    <source>
        <dbReference type="ARBA" id="ARBA00004370"/>
    </source>
</evidence>
<name>A0ABX7RBH7_9GAMM</name>
<evidence type="ECO:0000256" key="3">
    <source>
        <dbReference type="ARBA" id="ARBA00022989"/>
    </source>
</evidence>
<protein>
    <submittedName>
        <fullName evidence="6">CD225/dispanin family protein</fullName>
    </submittedName>
</protein>
<dbReference type="Pfam" id="PF04505">
    <property type="entry name" value="CD225"/>
    <property type="match status" value="1"/>
</dbReference>
<proteinExistence type="predicted"/>
<evidence type="ECO:0000313" key="7">
    <source>
        <dbReference type="Proteomes" id="UP000663400"/>
    </source>
</evidence>
<dbReference type="Proteomes" id="UP000663400">
    <property type="component" value="Chromosome"/>
</dbReference>
<gene>
    <name evidence="6" type="ORF">HIV01_016630</name>
</gene>
<keyword evidence="2 5" id="KW-0812">Transmembrane</keyword>
<evidence type="ECO:0000313" key="6">
    <source>
        <dbReference type="EMBL" id="QSX74761.1"/>
    </source>
</evidence>
<sequence length="114" mass="12183">MSTLPPATPQSPPALPSHLPWAIGITIASMLVFCILGTISGIVAIVYGAQVNRKLNAGDDAGAGEASRSAKVWCWITTVLIILGLCVVALFFYSGGWAKYQQIMEELERIQLHG</sequence>
<evidence type="ECO:0000256" key="2">
    <source>
        <dbReference type="ARBA" id="ARBA00022692"/>
    </source>
</evidence>
<keyword evidence="3 5" id="KW-1133">Transmembrane helix</keyword>
<feature type="transmembrane region" description="Helical" evidence="5">
    <location>
        <begin position="72"/>
        <end position="93"/>
    </location>
</feature>
<organism evidence="6 7">
    <name type="scientific">Lysobacter arenosi</name>
    <dbReference type="NCBI Taxonomy" id="2795387"/>
    <lineage>
        <taxon>Bacteria</taxon>
        <taxon>Pseudomonadati</taxon>
        <taxon>Pseudomonadota</taxon>
        <taxon>Gammaproteobacteria</taxon>
        <taxon>Lysobacterales</taxon>
        <taxon>Lysobacteraceae</taxon>
        <taxon>Lysobacter</taxon>
    </lineage>
</organism>
<dbReference type="InterPro" id="IPR007593">
    <property type="entry name" value="CD225/Dispanin_fam"/>
</dbReference>
<accession>A0ABX7RBH7</accession>
<evidence type="ECO:0000256" key="4">
    <source>
        <dbReference type="ARBA" id="ARBA00023136"/>
    </source>
</evidence>
<keyword evidence="7" id="KW-1185">Reference proteome</keyword>
<keyword evidence="4 5" id="KW-0472">Membrane</keyword>
<evidence type="ECO:0000256" key="5">
    <source>
        <dbReference type="SAM" id="Phobius"/>
    </source>
</evidence>
<reference evidence="6 7" key="1">
    <citation type="submission" date="2021-02" db="EMBL/GenBank/DDBJ databases">
        <title>Lysobacter arenosi sp. nov., isolated from soil of gangwondo yeongwol, south Korea.</title>
        <authorList>
            <person name="Kim K.R."/>
            <person name="Kim K.H."/>
            <person name="Jeon C.O."/>
        </authorList>
    </citation>
    <scope>NUCLEOTIDE SEQUENCE [LARGE SCALE GENOMIC DNA]</scope>
    <source>
        <strain evidence="6 7">R7</strain>
    </source>
</reference>
<dbReference type="RefSeq" id="WP_200608745.1">
    <property type="nucleotide sequence ID" value="NZ_CP071517.1"/>
</dbReference>
<dbReference type="EMBL" id="CP071517">
    <property type="protein sequence ID" value="QSX74761.1"/>
    <property type="molecule type" value="Genomic_DNA"/>
</dbReference>